<keyword evidence="3" id="KW-1185">Reference proteome</keyword>
<dbReference type="PROSITE" id="PS51257">
    <property type="entry name" value="PROKAR_LIPOPROTEIN"/>
    <property type="match status" value="1"/>
</dbReference>
<sequence length="280" mass="29439">MCACDRARRALDAVLAAALLALVACGGGSGDQPAGDGETAAALSAAAAGAQQGSPVGQRHAGASSASPSAVTAMAPAAASGFGTRELAHPEDLQMVLLGYRLQGREPPLAEWAAAQHAVARANEFERDEVRGQEQARLQAVYDGTDGVGLLRLNVSATFSEYDASRGGYYLDAFTPGSAFRFSARAAPPPFQEEVVSLRIDNPGELNFWPLDPAAAQDVLARNDDQRRVTLDSRLRLTGIRRRGDGVELSATLLGYGIVSTRYRQPALLGERRFDGKDGG</sequence>
<reference evidence="2 3" key="1">
    <citation type="submission" date="2019-08" db="EMBL/GenBank/DDBJ databases">
        <title>Luteimonas viscosus sp. nov., isolated from soil of a sunflower field.</title>
        <authorList>
            <person name="Jianli Z."/>
            <person name="Ying Z."/>
        </authorList>
    </citation>
    <scope>NUCLEOTIDE SEQUENCE [LARGE SCALE GENOMIC DNA]</scope>
    <source>
        <strain evidence="2 3">XBU10</strain>
    </source>
</reference>
<accession>A0A5D4XLZ5</accession>
<evidence type="ECO:0000256" key="1">
    <source>
        <dbReference type="SAM" id="SignalP"/>
    </source>
</evidence>
<feature type="signal peptide" evidence="1">
    <location>
        <begin position="1"/>
        <end position="26"/>
    </location>
</feature>
<organism evidence="2 3">
    <name type="scientific">Luteimonas viscosa</name>
    <dbReference type="NCBI Taxonomy" id="1132694"/>
    <lineage>
        <taxon>Bacteria</taxon>
        <taxon>Pseudomonadati</taxon>
        <taxon>Pseudomonadota</taxon>
        <taxon>Gammaproteobacteria</taxon>
        <taxon>Lysobacterales</taxon>
        <taxon>Lysobacteraceae</taxon>
        <taxon>Luteimonas</taxon>
    </lineage>
</organism>
<evidence type="ECO:0008006" key="4">
    <source>
        <dbReference type="Google" id="ProtNLM"/>
    </source>
</evidence>
<protein>
    <recommendedName>
        <fullName evidence="4">Lipoprotein</fullName>
    </recommendedName>
</protein>
<keyword evidence="1" id="KW-0732">Signal</keyword>
<evidence type="ECO:0000313" key="2">
    <source>
        <dbReference type="EMBL" id="TYT25666.1"/>
    </source>
</evidence>
<proteinExistence type="predicted"/>
<dbReference type="Proteomes" id="UP000324973">
    <property type="component" value="Unassembled WGS sequence"/>
</dbReference>
<feature type="chain" id="PRO_5022797861" description="Lipoprotein" evidence="1">
    <location>
        <begin position="27"/>
        <end position="280"/>
    </location>
</feature>
<comment type="caution">
    <text evidence="2">The sequence shown here is derived from an EMBL/GenBank/DDBJ whole genome shotgun (WGS) entry which is preliminary data.</text>
</comment>
<gene>
    <name evidence="2" type="ORF">FZO89_05010</name>
</gene>
<name>A0A5D4XLZ5_9GAMM</name>
<dbReference type="OrthoDB" id="5981644at2"/>
<dbReference type="AlphaFoldDB" id="A0A5D4XLZ5"/>
<dbReference type="EMBL" id="VTFT01000001">
    <property type="protein sequence ID" value="TYT25666.1"/>
    <property type="molecule type" value="Genomic_DNA"/>
</dbReference>
<evidence type="ECO:0000313" key="3">
    <source>
        <dbReference type="Proteomes" id="UP000324973"/>
    </source>
</evidence>